<keyword evidence="2" id="KW-0418">Kinase</keyword>
<dbReference type="Proteomes" id="UP001224775">
    <property type="component" value="Unassembled WGS sequence"/>
</dbReference>
<feature type="domain" description="DhaL" evidence="1">
    <location>
        <begin position="1"/>
        <end position="195"/>
    </location>
</feature>
<dbReference type="EC" id="2.7.1.121" evidence="2"/>
<protein>
    <submittedName>
        <fullName evidence="2">Dihydroxyacetone kinase family protein</fullName>
        <ecNumber evidence="2">2.7.1.121</ecNumber>
    </submittedName>
</protein>
<dbReference type="SUPFAM" id="SSF101473">
    <property type="entry name" value="DhaL-like"/>
    <property type="match status" value="1"/>
</dbReference>
<name>A0AAD8YB63_9STRA</name>
<dbReference type="PANTHER" id="PTHR33434:SF2">
    <property type="entry name" value="FATTY ACID-BINDING PROTEIN TM_1468"/>
    <property type="match status" value="1"/>
</dbReference>
<comment type="caution">
    <text evidence="2">The sequence shown here is derived from an EMBL/GenBank/DDBJ whole genome shotgun (WGS) entry which is preliminary data.</text>
</comment>
<sequence>MLLVSGFAKMSSKTNELNTINVFPIADGDTGANMKVCLKLPVRNLLLKPNDNIMTVSRELAADVLLNGQGNSGTILSHFFVELAEAVREVNKSDMSVDEFTSCLIKAGVAMDSSVPNPVQGTLISVSRDALLGLEKQRPFATLDVLLKAMHKSCQIELAKTPDQLIVDGVKVLEKAGVVDSGAQGFAYLAEGMYLASIGELPNVEPRLFHTATLTTSDDSPPISVDHTVCDSKYRYCTEAVVMLKEGVTPNVVFDSVQKAASQEGIGDSSVFVKGFDMVKIHMHTNDPDQLFDILQPFNRDPILKKEKVEDMLDMRESMHGDETLDLADAKFTIMGLCSYVLPKSTYDLDELHTLPIFGVPSTTQEPIDMRFVSDEDVCVLLNQQRHKDTAIRYTTAAPNPMQLKIEILAALTKGKPLLVFLFSADKRISATGRNTMVAIDMLEDEQKKLVKVFVHGWTFYEQPFLTEAIKFAEGGKSIDEAIEACKEIGDHCFSFSNFVTSSSVRKLMAWRPGIFPEGFTVEDNSFIAFGLPVTTRDVVMPLAERVGKLMTVQNKAMSMVDLQDAEIARVKDNLKPDEKLSKVIVQTIGRIDIGHKFLQKMKDANVPMMDDVELSVCNAGIFAAVVSAWGEMAAVYVVKKV</sequence>
<evidence type="ECO:0000313" key="2">
    <source>
        <dbReference type="EMBL" id="KAK1742922.1"/>
    </source>
</evidence>
<keyword evidence="2" id="KW-0808">Transferase</keyword>
<evidence type="ECO:0000259" key="1">
    <source>
        <dbReference type="PROSITE" id="PS51480"/>
    </source>
</evidence>
<dbReference type="GO" id="GO:0004371">
    <property type="term" value="F:glycerone kinase activity"/>
    <property type="evidence" value="ECO:0007669"/>
    <property type="project" value="InterPro"/>
</dbReference>
<gene>
    <name evidence="2" type="ORF">QTG54_006519</name>
</gene>
<proteinExistence type="predicted"/>
<dbReference type="GO" id="GO:0006071">
    <property type="term" value="P:glycerol metabolic process"/>
    <property type="evidence" value="ECO:0007669"/>
    <property type="project" value="InterPro"/>
</dbReference>
<dbReference type="AlphaFoldDB" id="A0AAD8YB63"/>
<dbReference type="EMBL" id="JATAAI010000010">
    <property type="protein sequence ID" value="KAK1742922.1"/>
    <property type="molecule type" value="Genomic_DNA"/>
</dbReference>
<dbReference type="PROSITE" id="PS51480">
    <property type="entry name" value="DHAL"/>
    <property type="match status" value="1"/>
</dbReference>
<dbReference type="PANTHER" id="PTHR33434">
    <property type="entry name" value="DEGV DOMAIN-CONTAINING PROTEIN DR_1986-RELATED"/>
    <property type="match status" value="1"/>
</dbReference>
<accession>A0AAD8YB63</accession>
<dbReference type="Pfam" id="PF21645">
    <property type="entry name" value="FakA-like_M"/>
    <property type="match status" value="1"/>
</dbReference>
<dbReference type="InterPro" id="IPR048394">
    <property type="entry name" value="FakA-like_M"/>
</dbReference>
<evidence type="ECO:0000313" key="3">
    <source>
        <dbReference type="Proteomes" id="UP001224775"/>
    </source>
</evidence>
<reference evidence="2" key="1">
    <citation type="submission" date="2023-06" db="EMBL/GenBank/DDBJ databases">
        <title>Survivors Of The Sea: Transcriptome response of Skeletonema marinoi to long-term dormancy.</title>
        <authorList>
            <person name="Pinder M.I.M."/>
            <person name="Kourtchenko O."/>
            <person name="Robertson E.K."/>
            <person name="Larsson T."/>
            <person name="Maumus F."/>
            <person name="Osuna-Cruz C.M."/>
            <person name="Vancaester E."/>
            <person name="Stenow R."/>
            <person name="Vandepoele K."/>
            <person name="Ploug H."/>
            <person name="Bruchert V."/>
            <person name="Godhe A."/>
            <person name="Topel M."/>
        </authorList>
    </citation>
    <scope>NUCLEOTIDE SEQUENCE</scope>
    <source>
        <strain evidence="2">R05AC</strain>
    </source>
</reference>
<dbReference type="SMART" id="SM01120">
    <property type="entry name" value="Dak2"/>
    <property type="match status" value="1"/>
</dbReference>
<organism evidence="2 3">
    <name type="scientific">Skeletonema marinoi</name>
    <dbReference type="NCBI Taxonomy" id="267567"/>
    <lineage>
        <taxon>Eukaryota</taxon>
        <taxon>Sar</taxon>
        <taxon>Stramenopiles</taxon>
        <taxon>Ochrophyta</taxon>
        <taxon>Bacillariophyta</taxon>
        <taxon>Coscinodiscophyceae</taxon>
        <taxon>Thalassiosirophycidae</taxon>
        <taxon>Thalassiosirales</taxon>
        <taxon>Skeletonemataceae</taxon>
        <taxon>Skeletonema</taxon>
        <taxon>Skeletonema marinoi-dohrnii complex</taxon>
    </lineage>
</organism>
<dbReference type="InterPro" id="IPR004007">
    <property type="entry name" value="DhaL_dom"/>
</dbReference>
<dbReference type="InterPro" id="IPR050270">
    <property type="entry name" value="DegV_domain_contain"/>
</dbReference>
<dbReference type="GO" id="GO:0047324">
    <property type="term" value="F:phosphoenolpyruvate-glycerone phosphotransferase activity"/>
    <property type="evidence" value="ECO:0007669"/>
    <property type="project" value="UniProtKB-EC"/>
</dbReference>
<dbReference type="Gene3D" id="1.25.40.340">
    <property type="match status" value="1"/>
</dbReference>
<keyword evidence="3" id="KW-1185">Reference proteome</keyword>
<dbReference type="InterPro" id="IPR036117">
    <property type="entry name" value="DhaL_dom_sf"/>
</dbReference>
<dbReference type="Pfam" id="PF02734">
    <property type="entry name" value="Dak2"/>
    <property type="match status" value="1"/>
</dbReference>